<proteinExistence type="predicted"/>
<dbReference type="Proteomes" id="UP001244297">
    <property type="component" value="Unassembled WGS sequence"/>
</dbReference>
<dbReference type="EMBL" id="JAUFPT010000018">
    <property type="protein sequence ID" value="MDN3570267.1"/>
    <property type="molecule type" value="Genomic_DNA"/>
</dbReference>
<keyword evidence="3" id="KW-1185">Reference proteome</keyword>
<evidence type="ECO:0000313" key="3">
    <source>
        <dbReference type="Proteomes" id="UP001244297"/>
    </source>
</evidence>
<organism evidence="2 3">
    <name type="scientific">Methylobacterium longum</name>
    <dbReference type="NCBI Taxonomy" id="767694"/>
    <lineage>
        <taxon>Bacteria</taxon>
        <taxon>Pseudomonadati</taxon>
        <taxon>Pseudomonadota</taxon>
        <taxon>Alphaproteobacteria</taxon>
        <taxon>Hyphomicrobiales</taxon>
        <taxon>Methylobacteriaceae</taxon>
        <taxon>Methylobacterium</taxon>
    </lineage>
</organism>
<evidence type="ECO:0000256" key="1">
    <source>
        <dbReference type="SAM" id="MobiDB-lite"/>
    </source>
</evidence>
<reference evidence="3" key="1">
    <citation type="journal article" date="2019" name="Int. J. Syst. Evol. Microbiol.">
        <title>The Global Catalogue of Microorganisms (GCM) 10K type strain sequencing project: providing services to taxonomists for standard genome sequencing and annotation.</title>
        <authorList>
            <consortium name="The Broad Institute Genomics Platform"/>
            <consortium name="The Broad Institute Genome Sequencing Center for Infectious Disease"/>
            <person name="Wu L."/>
            <person name="Ma J."/>
        </authorList>
    </citation>
    <scope>NUCLEOTIDE SEQUENCE [LARGE SCALE GENOMIC DNA]</scope>
    <source>
        <strain evidence="3">CECT 7806</strain>
    </source>
</reference>
<sequence length="100" mass="11061">MAKRPSLSASFVVGEQPILDPTPPPKPQAQPQSLDLPKPTPKVRDHRENRQAFTVWLDRDLIAKVRGLSRELVAEHGRAGNSIEALVTEALNEILAKHGR</sequence>
<dbReference type="RefSeq" id="WP_290355328.1">
    <property type="nucleotide sequence ID" value="NZ_JAUFPT010000018.1"/>
</dbReference>
<evidence type="ECO:0008006" key="4">
    <source>
        <dbReference type="Google" id="ProtNLM"/>
    </source>
</evidence>
<protein>
    <recommendedName>
        <fullName evidence="4">CopG family transcriptional regulator</fullName>
    </recommendedName>
</protein>
<feature type="region of interest" description="Disordered" evidence="1">
    <location>
        <begin position="1"/>
        <end position="47"/>
    </location>
</feature>
<name>A0ABT8AKK6_9HYPH</name>
<comment type="caution">
    <text evidence="2">The sequence shown here is derived from an EMBL/GenBank/DDBJ whole genome shotgun (WGS) entry which is preliminary data.</text>
</comment>
<accession>A0ABT8AKK6</accession>
<gene>
    <name evidence="2" type="ORF">QWZ18_06490</name>
</gene>
<evidence type="ECO:0000313" key="2">
    <source>
        <dbReference type="EMBL" id="MDN3570267.1"/>
    </source>
</evidence>